<comment type="caution">
    <text evidence="2">The sequence shown here is derived from an EMBL/GenBank/DDBJ whole genome shotgun (WGS) entry which is preliminary data.</text>
</comment>
<feature type="non-terminal residue" evidence="2">
    <location>
        <position position="293"/>
    </location>
</feature>
<reference evidence="2 3" key="1">
    <citation type="journal article" date="2015" name="Genome Biol. Evol.">
        <title>Comparative Genomics of a Bacterivorous Green Alga Reveals Evolutionary Causalities and Consequences of Phago-Mixotrophic Mode of Nutrition.</title>
        <authorList>
            <person name="Burns J.A."/>
            <person name="Paasch A."/>
            <person name="Narechania A."/>
            <person name="Kim E."/>
        </authorList>
    </citation>
    <scope>NUCLEOTIDE SEQUENCE [LARGE SCALE GENOMIC DNA]</scope>
    <source>
        <strain evidence="2 3">PLY_AMNH</strain>
    </source>
</reference>
<feature type="region of interest" description="Disordered" evidence="1">
    <location>
        <begin position="197"/>
        <end position="293"/>
    </location>
</feature>
<dbReference type="Proteomes" id="UP001190700">
    <property type="component" value="Unassembled WGS sequence"/>
</dbReference>
<dbReference type="InterPro" id="IPR029058">
    <property type="entry name" value="AB_hydrolase_fold"/>
</dbReference>
<evidence type="ECO:0000313" key="2">
    <source>
        <dbReference type="EMBL" id="KAK3254275.1"/>
    </source>
</evidence>
<name>A0AAE0F7U0_9CHLO</name>
<dbReference type="EMBL" id="LGRX02023815">
    <property type="protein sequence ID" value="KAK3254275.1"/>
    <property type="molecule type" value="Genomic_DNA"/>
</dbReference>
<proteinExistence type="predicted"/>
<dbReference type="Gene3D" id="3.40.50.1820">
    <property type="entry name" value="alpha/beta hydrolase"/>
    <property type="match status" value="1"/>
</dbReference>
<sequence>MRLGRAEPPLAGHHVRGRHIGQRLRGVAGSTASRREAVEAVVNILGSIPGVNIGDLLGGLYYLFAFERGHRGCNPELMQQEHPDEDEPPLQKLLKFADYAPAAVYFAYQKACEVQRGLSLRGHRLVLAEVNHGKEQATFFLSVHEEQKEALLLVRGTQSVRDMLTDVNATVEPFSVMKDGEEVSGAVHVGISQPLSQKPYEVPRHPPAAFRLPRGATPPSSRSGLTPGATSPPLAAQAPTEVPLPPPARSGLRRGAMPPSSRSGSHEVPRHPPAAQVFNEEVPSPLQPPGSHE</sequence>
<evidence type="ECO:0000313" key="3">
    <source>
        <dbReference type="Proteomes" id="UP001190700"/>
    </source>
</evidence>
<protein>
    <submittedName>
        <fullName evidence="2">Uncharacterized protein</fullName>
    </submittedName>
</protein>
<organism evidence="2 3">
    <name type="scientific">Cymbomonas tetramitiformis</name>
    <dbReference type="NCBI Taxonomy" id="36881"/>
    <lineage>
        <taxon>Eukaryota</taxon>
        <taxon>Viridiplantae</taxon>
        <taxon>Chlorophyta</taxon>
        <taxon>Pyramimonadophyceae</taxon>
        <taxon>Pyramimonadales</taxon>
        <taxon>Pyramimonadaceae</taxon>
        <taxon>Cymbomonas</taxon>
    </lineage>
</organism>
<gene>
    <name evidence="2" type="ORF">CYMTET_36506</name>
</gene>
<dbReference type="AlphaFoldDB" id="A0AAE0F7U0"/>
<keyword evidence="3" id="KW-1185">Reference proteome</keyword>
<accession>A0AAE0F7U0</accession>
<evidence type="ECO:0000256" key="1">
    <source>
        <dbReference type="SAM" id="MobiDB-lite"/>
    </source>
</evidence>